<keyword evidence="3" id="KW-1185">Reference proteome</keyword>
<reference evidence="2 3" key="1">
    <citation type="submission" date="2018-02" db="EMBL/GenBank/DDBJ databases">
        <title>The genomes of Aspergillus section Nigri reveals drivers in fungal speciation.</title>
        <authorList>
            <consortium name="DOE Joint Genome Institute"/>
            <person name="Vesth T.C."/>
            <person name="Nybo J."/>
            <person name="Theobald S."/>
            <person name="Brandl J."/>
            <person name="Frisvad J.C."/>
            <person name="Nielsen K.F."/>
            <person name="Lyhne E.K."/>
            <person name="Kogle M.E."/>
            <person name="Kuo A."/>
            <person name="Riley R."/>
            <person name="Clum A."/>
            <person name="Nolan M."/>
            <person name="Lipzen A."/>
            <person name="Salamov A."/>
            <person name="Henrissat B."/>
            <person name="Wiebenga A."/>
            <person name="De vries R.P."/>
            <person name="Grigoriev I.V."/>
            <person name="Mortensen U.H."/>
            <person name="Andersen M.R."/>
            <person name="Baker S.E."/>
        </authorList>
    </citation>
    <scope>NUCLEOTIDE SEQUENCE [LARGE SCALE GENOMIC DNA]</scope>
    <source>
        <strain evidence="2 3">CBS 112811</strain>
    </source>
</reference>
<feature type="region of interest" description="Disordered" evidence="1">
    <location>
        <begin position="30"/>
        <end position="80"/>
    </location>
</feature>
<evidence type="ECO:0000313" key="3">
    <source>
        <dbReference type="Proteomes" id="UP000249526"/>
    </source>
</evidence>
<accession>A0A8G1VP00</accession>
<protein>
    <submittedName>
        <fullName evidence="2">Uncharacterized protein</fullName>
    </submittedName>
</protein>
<dbReference type="AlphaFoldDB" id="A0A8G1VP00"/>
<evidence type="ECO:0000256" key="1">
    <source>
        <dbReference type="SAM" id="MobiDB-lite"/>
    </source>
</evidence>
<feature type="compositionally biased region" description="Polar residues" evidence="1">
    <location>
        <begin position="39"/>
        <end position="53"/>
    </location>
</feature>
<dbReference type="EMBL" id="KZ825057">
    <property type="protein sequence ID" value="RAH60276.1"/>
    <property type="molecule type" value="Genomic_DNA"/>
</dbReference>
<sequence>MIGIAEPPCGATGGFASAMKHVRILISRHKYATKRNEAEQSPTQRSGRSVTGKTNPPPPSFTTSSTSSSSPPPLPSTTNTARNINDATFFLLLNSSWIYTMPALLPMGMYGARLRCISYATSSITITDRLLVSTPPSRPASASAFIVGTGG</sequence>
<evidence type="ECO:0000313" key="2">
    <source>
        <dbReference type="EMBL" id="RAH60276.1"/>
    </source>
</evidence>
<organism evidence="2 3">
    <name type="scientific">Aspergillus piperis CBS 112811</name>
    <dbReference type="NCBI Taxonomy" id="1448313"/>
    <lineage>
        <taxon>Eukaryota</taxon>
        <taxon>Fungi</taxon>
        <taxon>Dikarya</taxon>
        <taxon>Ascomycota</taxon>
        <taxon>Pezizomycotina</taxon>
        <taxon>Eurotiomycetes</taxon>
        <taxon>Eurotiomycetidae</taxon>
        <taxon>Eurotiales</taxon>
        <taxon>Aspergillaceae</taxon>
        <taxon>Aspergillus</taxon>
        <taxon>Aspergillus subgen. Circumdati</taxon>
    </lineage>
</organism>
<gene>
    <name evidence="2" type="ORF">BO85DRAFT_222414</name>
</gene>
<name>A0A8G1VP00_9EURO</name>
<dbReference type="RefSeq" id="XP_025518198.1">
    <property type="nucleotide sequence ID" value="XM_025654719.1"/>
</dbReference>
<proteinExistence type="predicted"/>
<dbReference type="GeneID" id="37158121"/>
<dbReference type="Proteomes" id="UP000249526">
    <property type="component" value="Unassembled WGS sequence"/>
</dbReference>